<dbReference type="RefSeq" id="XP_043167717.1">
    <property type="nucleotide sequence ID" value="XM_043311782.1"/>
</dbReference>
<dbReference type="AlphaFoldDB" id="A0A8J2I7T9"/>
<dbReference type="SUPFAM" id="SSF52540">
    <property type="entry name" value="P-loop containing nucleoside triphosphate hydrolases"/>
    <property type="match status" value="1"/>
</dbReference>
<dbReference type="GeneID" id="67015810"/>
<protein>
    <recommendedName>
        <fullName evidence="7">P-loop containing nucleoside triphosphate hydrolase protein</fullName>
    </recommendedName>
</protein>
<gene>
    <name evidence="5" type="ORF">ALTATR162_LOCUS4172</name>
</gene>
<evidence type="ECO:0000313" key="5">
    <source>
        <dbReference type="EMBL" id="CAG5156374.1"/>
    </source>
</evidence>
<dbReference type="PANTHER" id="PTHR23359">
    <property type="entry name" value="NUCLEOTIDE KINASE"/>
    <property type="match status" value="1"/>
</dbReference>
<evidence type="ECO:0000256" key="4">
    <source>
        <dbReference type="RuleBase" id="RU003330"/>
    </source>
</evidence>
<dbReference type="EMBL" id="CAJRGZ010000017">
    <property type="protein sequence ID" value="CAG5156374.1"/>
    <property type="molecule type" value="Genomic_DNA"/>
</dbReference>
<proteinExistence type="inferred from homology"/>
<evidence type="ECO:0000313" key="6">
    <source>
        <dbReference type="Proteomes" id="UP000676310"/>
    </source>
</evidence>
<dbReference type="OrthoDB" id="442176at2759"/>
<evidence type="ECO:0000256" key="1">
    <source>
        <dbReference type="ARBA" id="ARBA00022679"/>
    </source>
</evidence>
<comment type="similarity">
    <text evidence="4">Belongs to the adenylate kinase family.</text>
</comment>
<name>A0A8J2I7T9_9PLEO</name>
<dbReference type="Gene3D" id="3.40.50.300">
    <property type="entry name" value="P-loop containing nucleotide triphosphate hydrolases"/>
    <property type="match status" value="1"/>
</dbReference>
<dbReference type="InterPro" id="IPR027417">
    <property type="entry name" value="P-loop_NTPase"/>
</dbReference>
<dbReference type="Proteomes" id="UP000676310">
    <property type="component" value="Unassembled WGS sequence"/>
</dbReference>
<reference evidence="5" key="1">
    <citation type="submission" date="2021-05" db="EMBL/GenBank/DDBJ databases">
        <authorList>
            <person name="Stam R."/>
        </authorList>
    </citation>
    <scope>NUCLEOTIDE SEQUENCE</scope>
    <source>
        <strain evidence="5">CS162</strain>
    </source>
</reference>
<evidence type="ECO:0008006" key="7">
    <source>
        <dbReference type="Google" id="ProtNLM"/>
    </source>
</evidence>
<dbReference type="GO" id="GO:0006139">
    <property type="term" value="P:nucleobase-containing compound metabolic process"/>
    <property type="evidence" value="ECO:0007669"/>
    <property type="project" value="InterPro"/>
</dbReference>
<keyword evidence="1 4" id="KW-0808">Transferase</keyword>
<dbReference type="PRINTS" id="PR00094">
    <property type="entry name" value="ADENYLTKNASE"/>
</dbReference>
<sequence>MNSDKDAHSSVQATALEPSEQSPHLIVFVLGPPCAGKSTLCTTLVKQFKLDHFSIGDELRNLISQNSTGHAARIKNKLSVAELEDFATNVKAGTLAPSNVTPKYVKERVFPDGVVTPNLRILIDGFPRGVDRWETFKDIVKDIWKPNSSTWALLLCVDQAVARQRFLSRGRAGDVFEKRFVEHEDSIGNIVAAMKRDEVNVVEIHPGLDHDWEDVLKFLHYIPGLYEGTRRE</sequence>
<organism evidence="5 6">
    <name type="scientific">Alternaria atra</name>
    <dbReference type="NCBI Taxonomy" id="119953"/>
    <lineage>
        <taxon>Eukaryota</taxon>
        <taxon>Fungi</taxon>
        <taxon>Dikarya</taxon>
        <taxon>Ascomycota</taxon>
        <taxon>Pezizomycotina</taxon>
        <taxon>Dothideomycetes</taxon>
        <taxon>Pleosporomycetidae</taxon>
        <taxon>Pleosporales</taxon>
        <taxon>Pleosporineae</taxon>
        <taxon>Pleosporaceae</taxon>
        <taxon>Alternaria</taxon>
        <taxon>Alternaria sect. Ulocladioides</taxon>
    </lineage>
</organism>
<dbReference type="InterPro" id="IPR000850">
    <property type="entry name" value="Adenylat/UMP-CMP_kin"/>
</dbReference>
<dbReference type="GO" id="GO:0005524">
    <property type="term" value="F:ATP binding"/>
    <property type="evidence" value="ECO:0007669"/>
    <property type="project" value="InterPro"/>
</dbReference>
<comment type="caution">
    <text evidence="5">The sequence shown here is derived from an EMBL/GenBank/DDBJ whole genome shotgun (WGS) entry which is preliminary data.</text>
</comment>
<evidence type="ECO:0000256" key="3">
    <source>
        <dbReference type="ARBA" id="ARBA00022777"/>
    </source>
</evidence>
<keyword evidence="2" id="KW-0547">Nucleotide-binding</keyword>
<keyword evidence="3 4" id="KW-0418">Kinase</keyword>
<dbReference type="Pfam" id="PF00406">
    <property type="entry name" value="ADK"/>
    <property type="match status" value="1"/>
</dbReference>
<evidence type="ECO:0000256" key="2">
    <source>
        <dbReference type="ARBA" id="ARBA00022741"/>
    </source>
</evidence>
<keyword evidence="6" id="KW-1185">Reference proteome</keyword>
<dbReference type="GO" id="GO:0019205">
    <property type="term" value="F:nucleobase-containing compound kinase activity"/>
    <property type="evidence" value="ECO:0007669"/>
    <property type="project" value="InterPro"/>
</dbReference>
<accession>A0A8J2I7T9</accession>